<keyword evidence="2" id="KW-0805">Transcription regulation</keyword>
<dbReference type="SUPFAM" id="SSF46785">
    <property type="entry name" value="Winged helix' DNA-binding domain"/>
    <property type="match status" value="1"/>
</dbReference>
<accession>A0ABU9C7C7</accession>
<comment type="similarity">
    <text evidence="1">Belongs to the LysR transcriptional regulatory family.</text>
</comment>
<comment type="caution">
    <text evidence="6">The sequence shown here is derived from an EMBL/GenBank/DDBJ whole genome shotgun (WGS) entry which is preliminary data.</text>
</comment>
<reference evidence="6 7" key="1">
    <citation type="submission" date="2024-04" db="EMBL/GenBank/DDBJ databases">
        <title>Novel species of the genus Ideonella isolated from streams.</title>
        <authorList>
            <person name="Lu H."/>
        </authorList>
    </citation>
    <scope>NUCLEOTIDE SEQUENCE [LARGE SCALE GENOMIC DNA]</scope>
    <source>
        <strain evidence="6 7">LYT19W</strain>
    </source>
</reference>
<evidence type="ECO:0000256" key="3">
    <source>
        <dbReference type="ARBA" id="ARBA00023125"/>
    </source>
</evidence>
<dbReference type="EMBL" id="JBBUTI010000011">
    <property type="protein sequence ID" value="MEK8047802.1"/>
    <property type="molecule type" value="Genomic_DNA"/>
</dbReference>
<evidence type="ECO:0000313" key="7">
    <source>
        <dbReference type="Proteomes" id="UP001379945"/>
    </source>
</evidence>
<evidence type="ECO:0000256" key="4">
    <source>
        <dbReference type="ARBA" id="ARBA00023163"/>
    </source>
</evidence>
<dbReference type="InterPro" id="IPR005119">
    <property type="entry name" value="LysR_subst-bd"/>
</dbReference>
<dbReference type="InterPro" id="IPR000847">
    <property type="entry name" value="LysR_HTH_N"/>
</dbReference>
<dbReference type="CDD" id="cd08422">
    <property type="entry name" value="PBP2_CrgA_like"/>
    <property type="match status" value="1"/>
</dbReference>
<sequence length="309" mass="33157">MTRLIDYNELASFISVIESGSYAEASRALGVPANTLSRRVQSLESALGVRLIHRSTRQMAMTPAGRLLFDHCKDATDKMASASRMLAAKTQSAAGTLRIAAPVDFFDFFNAAWLDEFLGYYQDLRLELLLSDRNVNLIGDRIDVALRRGNLVSSGLVAKRLATNHHLLVASPVYLGTRGRPTAIEQLADHACVITPTADGRNLWRLHTAYGIEEVVVQGRVGADNRQAMRNAALGALGIALVPEALVRADLAAGRLQRVLHGVHHDGGGLHAVFVGGGPIPLAASLFATFVGDKLRADHAGTVQQLLAA</sequence>
<evidence type="ECO:0000256" key="2">
    <source>
        <dbReference type="ARBA" id="ARBA00023015"/>
    </source>
</evidence>
<evidence type="ECO:0000313" key="6">
    <source>
        <dbReference type="EMBL" id="MEK8047802.1"/>
    </source>
</evidence>
<dbReference type="Pfam" id="PF03466">
    <property type="entry name" value="LysR_substrate"/>
    <property type="match status" value="1"/>
</dbReference>
<dbReference type="PANTHER" id="PTHR30537:SF5">
    <property type="entry name" value="HTH-TYPE TRANSCRIPTIONAL ACTIVATOR TTDR-RELATED"/>
    <property type="match status" value="1"/>
</dbReference>
<name>A0ABU9C7C7_9BURK</name>
<dbReference type="Gene3D" id="1.10.10.10">
    <property type="entry name" value="Winged helix-like DNA-binding domain superfamily/Winged helix DNA-binding domain"/>
    <property type="match status" value="1"/>
</dbReference>
<dbReference type="Pfam" id="PF00126">
    <property type="entry name" value="HTH_1"/>
    <property type="match status" value="1"/>
</dbReference>
<feature type="domain" description="HTH lysR-type" evidence="5">
    <location>
        <begin position="5"/>
        <end position="62"/>
    </location>
</feature>
<keyword evidence="3" id="KW-0238">DNA-binding</keyword>
<dbReference type="SUPFAM" id="SSF53850">
    <property type="entry name" value="Periplasmic binding protein-like II"/>
    <property type="match status" value="1"/>
</dbReference>
<organism evidence="6 7">
    <name type="scientific">Ideonella margarita</name>
    <dbReference type="NCBI Taxonomy" id="2984191"/>
    <lineage>
        <taxon>Bacteria</taxon>
        <taxon>Pseudomonadati</taxon>
        <taxon>Pseudomonadota</taxon>
        <taxon>Betaproteobacteria</taxon>
        <taxon>Burkholderiales</taxon>
        <taxon>Sphaerotilaceae</taxon>
        <taxon>Ideonella</taxon>
    </lineage>
</organism>
<protein>
    <submittedName>
        <fullName evidence="6">LysR family transcriptional regulator</fullName>
    </submittedName>
</protein>
<proteinExistence type="inferred from homology"/>
<dbReference type="PANTHER" id="PTHR30537">
    <property type="entry name" value="HTH-TYPE TRANSCRIPTIONAL REGULATOR"/>
    <property type="match status" value="1"/>
</dbReference>
<dbReference type="InterPro" id="IPR058163">
    <property type="entry name" value="LysR-type_TF_proteobact-type"/>
</dbReference>
<dbReference type="RefSeq" id="WP_341400109.1">
    <property type="nucleotide sequence ID" value="NZ_JBBUTI010000011.1"/>
</dbReference>
<evidence type="ECO:0000259" key="5">
    <source>
        <dbReference type="PROSITE" id="PS50931"/>
    </source>
</evidence>
<dbReference type="InterPro" id="IPR036390">
    <property type="entry name" value="WH_DNA-bd_sf"/>
</dbReference>
<dbReference type="PROSITE" id="PS50931">
    <property type="entry name" value="HTH_LYSR"/>
    <property type="match status" value="1"/>
</dbReference>
<dbReference type="Proteomes" id="UP001379945">
    <property type="component" value="Unassembled WGS sequence"/>
</dbReference>
<dbReference type="Gene3D" id="3.40.190.290">
    <property type="match status" value="1"/>
</dbReference>
<keyword evidence="4" id="KW-0804">Transcription</keyword>
<dbReference type="InterPro" id="IPR036388">
    <property type="entry name" value="WH-like_DNA-bd_sf"/>
</dbReference>
<gene>
    <name evidence="6" type="ORF">AACH00_15680</name>
</gene>
<keyword evidence="7" id="KW-1185">Reference proteome</keyword>
<evidence type="ECO:0000256" key="1">
    <source>
        <dbReference type="ARBA" id="ARBA00009437"/>
    </source>
</evidence>